<dbReference type="EMBL" id="BART01037651">
    <property type="protein sequence ID" value="GAH09688.1"/>
    <property type="molecule type" value="Genomic_DNA"/>
</dbReference>
<feature type="non-terminal residue" evidence="2">
    <location>
        <position position="150"/>
    </location>
</feature>
<feature type="domain" description="Bacterial repeat" evidence="1">
    <location>
        <begin position="75"/>
        <end position="134"/>
    </location>
</feature>
<evidence type="ECO:0000313" key="2">
    <source>
        <dbReference type="EMBL" id="GAH09688.1"/>
    </source>
</evidence>
<dbReference type="Pfam" id="PF18998">
    <property type="entry name" value="Flg_new_2"/>
    <property type="match status" value="1"/>
</dbReference>
<sequence length="150" mass="15673">IDSDYGSVTGEGPYPQGSTVSFSLSPTTTLGSSGVRQVFISWDSNSPGGYTGSENPAEAVIYNDIVEVALWKTQYYLTVIGDIGGSVTSSGWFDAGSDVTISATPNSGFTFSSWVSSDLGAYSGVNSIYTVTLNGPITERPVFLDVADPI</sequence>
<feature type="non-terminal residue" evidence="2">
    <location>
        <position position="1"/>
    </location>
</feature>
<gene>
    <name evidence="2" type="ORF">S01H4_62882</name>
</gene>
<dbReference type="AlphaFoldDB" id="X1EM05"/>
<evidence type="ECO:0000259" key="1">
    <source>
        <dbReference type="Pfam" id="PF18998"/>
    </source>
</evidence>
<name>X1EM05_9ZZZZ</name>
<protein>
    <recommendedName>
        <fullName evidence="1">Bacterial repeat domain-containing protein</fullName>
    </recommendedName>
</protein>
<comment type="caution">
    <text evidence="2">The sequence shown here is derived from an EMBL/GenBank/DDBJ whole genome shotgun (WGS) entry which is preliminary data.</text>
</comment>
<dbReference type="InterPro" id="IPR044060">
    <property type="entry name" value="Bacterial_rp_domain"/>
</dbReference>
<accession>X1EM05</accession>
<reference evidence="2" key="1">
    <citation type="journal article" date="2014" name="Front. Microbiol.">
        <title>High frequency of phylogenetically diverse reductive dehalogenase-homologous genes in deep subseafloor sedimentary metagenomes.</title>
        <authorList>
            <person name="Kawai M."/>
            <person name="Futagami T."/>
            <person name="Toyoda A."/>
            <person name="Takaki Y."/>
            <person name="Nishi S."/>
            <person name="Hori S."/>
            <person name="Arai W."/>
            <person name="Tsubouchi T."/>
            <person name="Morono Y."/>
            <person name="Uchiyama I."/>
            <person name="Ito T."/>
            <person name="Fujiyama A."/>
            <person name="Inagaki F."/>
            <person name="Takami H."/>
        </authorList>
    </citation>
    <scope>NUCLEOTIDE SEQUENCE</scope>
    <source>
        <strain evidence="2">Expedition CK06-06</strain>
    </source>
</reference>
<proteinExistence type="predicted"/>
<organism evidence="2">
    <name type="scientific">marine sediment metagenome</name>
    <dbReference type="NCBI Taxonomy" id="412755"/>
    <lineage>
        <taxon>unclassified sequences</taxon>
        <taxon>metagenomes</taxon>
        <taxon>ecological metagenomes</taxon>
    </lineage>
</organism>